<name>A0A485L6R1_9STRA</name>
<reference evidence="1" key="2">
    <citation type="submission" date="2019-06" db="EMBL/GenBank/DDBJ databases">
        <title>Genomics analysis of Aphanomyces spp. identifies a new class of oomycete effector associated with host adaptation.</title>
        <authorList>
            <person name="Gaulin E."/>
        </authorList>
    </citation>
    <scope>NUCLEOTIDE SEQUENCE</scope>
    <source>
        <strain evidence="1">CBS 578.67</strain>
    </source>
</reference>
<reference evidence="2 3" key="1">
    <citation type="submission" date="2019-03" db="EMBL/GenBank/DDBJ databases">
        <authorList>
            <person name="Gaulin E."/>
            <person name="Dumas B."/>
        </authorList>
    </citation>
    <scope>NUCLEOTIDE SEQUENCE [LARGE SCALE GENOMIC DNA]</scope>
    <source>
        <strain evidence="2">CBS 568.67</strain>
    </source>
</reference>
<proteinExistence type="predicted"/>
<dbReference type="AlphaFoldDB" id="A0A485L6R1"/>
<evidence type="ECO:0000313" key="2">
    <source>
        <dbReference type="EMBL" id="VFT93231.1"/>
    </source>
</evidence>
<protein>
    <submittedName>
        <fullName evidence="2">Aste57867_16457 protein</fullName>
    </submittedName>
</protein>
<evidence type="ECO:0000313" key="3">
    <source>
        <dbReference type="Proteomes" id="UP000332933"/>
    </source>
</evidence>
<organism evidence="2 3">
    <name type="scientific">Aphanomyces stellatus</name>
    <dbReference type="NCBI Taxonomy" id="120398"/>
    <lineage>
        <taxon>Eukaryota</taxon>
        <taxon>Sar</taxon>
        <taxon>Stramenopiles</taxon>
        <taxon>Oomycota</taxon>
        <taxon>Saprolegniomycetes</taxon>
        <taxon>Saprolegniales</taxon>
        <taxon>Verrucalvaceae</taxon>
        <taxon>Aphanomyces</taxon>
    </lineage>
</organism>
<dbReference type="EMBL" id="VJMH01005880">
    <property type="protein sequence ID" value="KAF0692466.1"/>
    <property type="molecule type" value="Genomic_DNA"/>
</dbReference>
<evidence type="ECO:0000313" key="1">
    <source>
        <dbReference type="EMBL" id="KAF0692466.1"/>
    </source>
</evidence>
<accession>A0A485L6R1</accession>
<keyword evidence="3" id="KW-1185">Reference proteome</keyword>
<sequence length="373" mass="42018">MVSPSTVPTEPIAKRAYERQRKRRYRAEQRNQIELCRAHVVQLQEELSRRLAAHALSPHQGKSVAPSTLVHDGHGGERLRESLALLRRQVKRRAKLLHMLYTWVAASLQPPPSSPDLVIDMGANAPWLHSTLLADPVARHCGIQWLTDRVFHSAMAQHAIDDTVEDVLELKLLTMANADYFVGMETRRQTTYFANLADVGHGLWTLFTGTKYSPASQVESIDVVDAADGSKVTYKRIQDLELGTNMIVLRRRYDLGDRIVFVHVYLRNDDCVPQAPHEMRPYGFGWVIAQAIAPEVTLVRGLTIQYTPETTAGPISLDRMAAMFGVEATTPQATLARIEENALRNYEARQIILSTRLTDAIRASGRQKYQPPR</sequence>
<dbReference type="EMBL" id="CAADRA010005901">
    <property type="protein sequence ID" value="VFT93231.1"/>
    <property type="molecule type" value="Genomic_DNA"/>
</dbReference>
<gene>
    <name evidence="2" type="primary">Aste57867_16457</name>
    <name evidence="1" type="ORF">As57867_016400</name>
    <name evidence="2" type="ORF">ASTE57867_16457</name>
</gene>
<dbReference type="Proteomes" id="UP000332933">
    <property type="component" value="Unassembled WGS sequence"/>
</dbReference>